<accession>A0AA35CI89</accession>
<reference evidence="2" key="1">
    <citation type="submission" date="2022-03" db="EMBL/GenBank/DDBJ databases">
        <title>Complete genome sequence of Caldinitratiruptor microaerophilus.</title>
        <authorList>
            <person name="Mukaiyama R."/>
            <person name="Nishiyama T."/>
            <person name="Ueda K."/>
        </authorList>
    </citation>
    <scope>NUCLEOTIDE SEQUENCE</scope>
    <source>
        <strain evidence="2">JCM 16183</strain>
    </source>
</reference>
<dbReference type="InterPro" id="IPR036388">
    <property type="entry name" value="WH-like_DNA-bd_sf"/>
</dbReference>
<dbReference type="AlphaFoldDB" id="A0AA35CI89"/>
<dbReference type="GO" id="GO:0006355">
    <property type="term" value="P:regulation of DNA-templated transcription"/>
    <property type="evidence" value="ECO:0007669"/>
    <property type="project" value="InterPro"/>
</dbReference>
<proteinExistence type="predicted"/>
<keyword evidence="3" id="KW-1185">Reference proteome</keyword>
<organism evidence="2 3">
    <name type="scientific">Caldinitratiruptor microaerophilus</name>
    <dbReference type="NCBI Taxonomy" id="671077"/>
    <lineage>
        <taxon>Bacteria</taxon>
        <taxon>Bacillati</taxon>
        <taxon>Bacillota</taxon>
        <taxon>Clostridia</taxon>
        <taxon>Eubacteriales</taxon>
        <taxon>Symbiobacteriaceae</taxon>
        <taxon>Caldinitratiruptor</taxon>
    </lineage>
</organism>
<dbReference type="Gene3D" id="1.10.10.10">
    <property type="entry name" value="Winged helix-like DNA-binding domain superfamily/Winged helix DNA-binding domain"/>
    <property type="match status" value="1"/>
</dbReference>
<dbReference type="GO" id="GO:0003677">
    <property type="term" value="F:DNA binding"/>
    <property type="evidence" value="ECO:0007669"/>
    <property type="project" value="InterPro"/>
</dbReference>
<evidence type="ECO:0000259" key="1">
    <source>
        <dbReference type="Pfam" id="PF09339"/>
    </source>
</evidence>
<evidence type="ECO:0000313" key="2">
    <source>
        <dbReference type="EMBL" id="BDG59565.1"/>
    </source>
</evidence>
<dbReference type="Pfam" id="PF09339">
    <property type="entry name" value="HTH_IclR"/>
    <property type="match status" value="1"/>
</dbReference>
<gene>
    <name evidence="2" type="ORF">caldi_06550</name>
</gene>
<name>A0AA35CI89_9FIRM</name>
<dbReference type="SUPFAM" id="SSF46785">
    <property type="entry name" value="Winged helix' DNA-binding domain"/>
    <property type="match status" value="2"/>
</dbReference>
<feature type="domain" description="HTH iclR-type" evidence="1">
    <location>
        <begin position="23"/>
        <end position="65"/>
    </location>
</feature>
<evidence type="ECO:0000313" key="3">
    <source>
        <dbReference type="Proteomes" id="UP001163687"/>
    </source>
</evidence>
<dbReference type="EMBL" id="AP025628">
    <property type="protein sequence ID" value="BDG59565.1"/>
    <property type="molecule type" value="Genomic_DNA"/>
</dbReference>
<dbReference type="Proteomes" id="UP001163687">
    <property type="component" value="Chromosome"/>
</dbReference>
<dbReference type="KEGG" id="cmic:caldi_06550"/>
<dbReference type="InterPro" id="IPR005471">
    <property type="entry name" value="Tscrpt_reg_IclR_N"/>
</dbReference>
<sequence>MGLLGVDKAGLTERRKQFLQKLLDLYRRTNLPVHYESVAQALGVSKWTAYDMLKALEKLGYLRRDYAVGRGEVGRSLIVFTPTAEAERLFARARASVAAAEEWETVKAQVMGVLRQLRGMHPGEAIQQLLRDLPHVESRVSFCAHLLGLFILHVRGLGERTVRWVERLVGAAPGAEMRLTLFVGVVSGTALQTLGQSLSTELADLVGRFLGYVRDLDPREQEMLGRFLDSALGEVM</sequence>
<dbReference type="InterPro" id="IPR036390">
    <property type="entry name" value="WH_DNA-bd_sf"/>
</dbReference>
<protein>
    <recommendedName>
        <fullName evidence="1">HTH iclR-type domain-containing protein</fullName>
    </recommendedName>
</protein>